<dbReference type="SUPFAM" id="SSF51905">
    <property type="entry name" value="FAD/NAD(P)-binding domain"/>
    <property type="match status" value="1"/>
</dbReference>
<comment type="similarity">
    <text evidence="1">Belongs to the paxM FAD-dependent monooxygenase family.</text>
</comment>
<evidence type="ECO:0000313" key="7">
    <source>
        <dbReference type="EMBL" id="KAG9246621.1"/>
    </source>
</evidence>
<comment type="caution">
    <text evidence="7">The sequence shown here is derived from an EMBL/GenBank/DDBJ whole genome shotgun (WGS) entry which is preliminary data.</text>
</comment>
<evidence type="ECO:0000256" key="2">
    <source>
        <dbReference type="ARBA" id="ARBA00022630"/>
    </source>
</evidence>
<dbReference type="PANTHER" id="PTHR13789:SF215">
    <property type="entry name" value="FAD-BINDING DOMAIN-CONTAINING PROTEIN-RELATED"/>
    <property type="match status" value="1"/>
</dbReference>
<accession>A0A9P7Z7D9</accession>
<evidence type="ECO:0000256" key="4">
    <source>
        <dbReference type="ARBA" id="ARBA00023002"/>
    </source>
</evidence>
<reference evidence="7" key="1">
    <citation type="journal article" date="2021" name="IMA Fungus">
        <title>Genomic characterization of three marine fungi, including Emericellopsis atlantica sp. nov. with signatures of a generalist lifestyle and marine biomass degradation.</title>
        <authorList>
            <person name="Hagestad O.C."/>
            <person name="Hou L."/>
            <person name="Andersen J.H."/>
            <person name="Hansen E.H."/>
            <person name="Altermark B."/>
            <person name="Li C."/>
            <person name="Kuhnert E."/>
            <person name="Cox R.J."/>
            <person name="Crous P.W."/>
            <person name="Spatafora J.W."/>
            <person name="Lail K."/>
            <person name="Amirebrahimi M."/>
            <person name="Lipzen A."/>
            <person name="Pangilinan J."/>
            <person name="Andreopoulos W."/>
            <person name="Hayes R.D."/>
            <person name="Ng V."/>
            <person name="Grigoriev I.V."/>
            <person name="Jackson S.A."/>
            <person name="Sutton T.D.S."/>
            <person name="Dobson A.D.W."/>
            <person name="Rama T."/>
        </authorList>
    </citation>
    <scope>NUCLEOTIDE SEQUENCE</scope>
    <source>
        <strain evidence="7">TRa3180A</strain>
    </source>
</reference>
<dbReference type="EMBL" id="MU253798">
    <property type="protein sequence ID" value="KAG9246621.1"/>
    <property type="molecule type" value="Genomic_DNA"/>
</dbReference>
<evidence type="ECO:0000256" key="3">
    <source>
        <dbReference type="ARBA" id="ARBA00022827"/>
    </source>
</evidence>
<dbReference type="InterPro" id="IPR002938">
    <property type="entry name" value="FAD-bd"/>
</dbReference>
<dbReference type="GO" id="GO:0004497">
    <property type="term" value="F:monooxygenase activity"/>
    <property type="evidence" value="ECO:0007669"/>
    <property type="project" value="UniProtKB-KW"/>
</dbReference>
<gene>
    <name evidence="7" type="ORF">BJ878DRAFT_559985</name>
</gene>
<dbReference type="PRINTS" id="PR00420">
    <property type="entry name" value="RNGMNOXGNASE"/>
</dbReference>
<proteinExistence type="inferred from homology"/>
<keyword evidence="5" id="KW-0503">Monooxygenase</keyword>
<organism evidence="7 8">
    <name type="scientific">Calycina marina</name>
    <dbReference type="NCBI Taxonomy" id="1763456"/>
    <lineage>
        <taxon>Eukaryota</taxon>
        <taxon>Fungi</taxon>
        <taxon>Dikarya</taxon>
        <taxon>Ascomycota</taxon>
        <taxon>Pezizomycotina</taxon>
        <taxon>Leotiomycetes</taxon>
        <taxon>Helotiales</taxon>
        <taxon>Pezizellaceae</taxon>
        <taxon>Calycina</taxon>
    </lineage>
</organism>
<dbReference type="InterPro" id="IPR036188">
    <property type="entry name" value="FAD/NAD-bd_sf"/>
</dbReference>
<dbReference type="SUPFAM" id="SSF54373">
    <property type="entry name" value="FAD-linked reductases, C-terminal domain"/>
    <property type="match status" value="1"/>
</dbReference>
<evidence type="ECO:0000259" key="6">
    <source>
        <dbReference type="Pfam" id="PF01494"/>
    </source>
</evidence>
<dbReference type="InterPro" id="IPR050493">
    <property type="entry name" value="FAD-dep_Monooxygenase_BioMet"/>
</dbReference>
<dbReference type="Pfam" id="PF01494">
    <property type="entry name" value="FAD_binding_3"/>
    <property type="match status" value="1"/>
</dbReference>
<sequence length="396" mass="43327">MDVVIIGAGITGLATAISLRRCGHKVTIYERSSLNNEIGAAINIPPNASRFLAPWGLDSHKLGFVASKGIRFISPSSLEELHAHDSSAISREFGAPLYYAHREDLHKGLKDLATDVNGTGMPVKLHLKSAVTSYNAQTPSITMNNGNVITADLIVAADGVHSIAIKAISGGSTVPQSAAHTNCSYRFLIDAAELEADPETIFSDRNHQRPVTTIIADPGKKRRLIFYLCRNGKFYNFVVLCYREDMITKSEDWQAPVDKAEVLDVLSGYHPRVLAAIKKATEVKRWPLLYRRPVKTWSKGRLVLAGDAVHPMLPHQAQAGAQGMEDGLALGLVMNGVTNISQIEERIEIYEKIRRNRASSIQILSKVGSDEECPPEIVEFLDGKALPSELSQVKIS</sequence>
<dbReference type="Proteomes" id="UP000887226">
    <property type="component" value="Unassembled WGS sequence"/>
</dbReference>
<dbReference type="PANTHER" id="PTHR13789">
    <property type="entry name" value="MONOOXYGENASE"/>
    <property type="match status" value="1"/>
</dbReference>
<keyword evidence="8" id="KW-1185">Reference proteome</keyword>
<protein>
    <submittedName>
        <fullName evidence="7">FAD binding domain-containing protein</fullName>
    </submittedName>
</protein>
<dbReference type="OrthoDB" id="9993796at2759"/>
<evidence type="ECO:0000256" key="1">
    <source>
        <dbReference type="ARBA" id="ARBA00007992"/>
    </source>
</evidence>
<evidence type="ECO:0000256" key="5">
    <source>
        <dbReference type="ARBA" id="ARBA00023033"/>
    </source>
</evidence>
<dbReference type="AlphaFoldDB" id="A0A9P7Z7D9"/>
<dbReference type="GO" id="GO:0071949">
    <property type="term" value="F:FAD binding"/>
    <property type="evidence" value="ECO:0007669"/>
    <property type="project" value="InterPro"/>
</dbReference>
<name>A0A9P7Z7D9_9HELO</name>
<keyword evidence="2" id="KW-0285">Flavoprotein</keyword>
<keyword evidence="3" id="KW-0274">FAD</keyword>
<keyword evidence="4" id="KW-0560">Oxidoreductase</keyword>
<feature type="domain" description="FAD-binding" evidence="6">
    <location>
        <begin position="2"/>
        <end position="360"/>
    </location>
</feature>
<dbReference type="Gene3D" id="3.50.50.60">
    <property type="entry name" value="FAD/NAD(P)-binding domain"/>
    <property type="match status" value="1"/>
</dbReference>
<evidence type="ECO:0000313" key="8">
    <source>
        <dbReference type="Proteomes" id="UP000887226"/>
    </source>
</evidence>